<dbReference type="InterPro" id="IPR005134">
    <property type="entry name" value="UPF0114"/>
</dbReference>
<organism evidence="8 9">
    <name type="scientific">Tardiphaga alba</name>
    <dbReference type="NCBI Taxonomy" id="340268"/>
    <lineage>
        <taxon>Bacteria</taxon>
        <taxon>Pseudomonadati</taxon>
        <taxon>Pseudomonadota</taxon>
        <taxon>Alphaproteobacteria</taxon>
        <taxon>Hyphomicrobiales</taxon>
        <taxon>Nitrobacteraceae</taxon>
        <taxon>Tardiphaga</taxon>
    </lineage>
</organism>
<feature type="transmembrane region" description="Helical" evidence="7">
    <location>
        <begin position="77"/>
        <end position="100"/>
    </location>
</feature>
<evidence type="ECO:0000256" key="1">
    <source>
        <dbReference type="ARBA" id="ARBA00004651"/>
    </source>
</evidence>
<protein>
    <recommendedName>
        <fullName evidence="7">UPF0114 protein RPMA_01840</fullName>
    </recommendedName>
</protein>
<proteinExistence type="inferred from homology"/>
<dbReference type="RefSeq" id="WP_211911247.1">
    <property type="nucleotide sequence ID" value="NZ_CP036498.1"/>
</dbReference>
<dbReference type="PANTHER" id="PTHR38596">
    <property type="entry name" value="UPF0114 PROTEIN YQHA"/>
    <property type="match status" value="1"/>
</dbReference>
<keyword evidence="9" id="KW-1185">Reference proteome</keyword>
<dbReference type="Proteomes" id="UP000682843">
    <property type="component" value="Chromosome"/>
</dbReference>
<comment type="subcellular location">
    <subcellularLocation>
        <location evidence="1 7">Cell membrane</location>
        <topology evidence="1 7">Multi-pass membrane protein</topology>
    </subcellularLocation>
</comment>
<accession>A0ABX8A2K0</accession>
<dbReference type="InterPro" id="IPR020761">
    <property type="entry name" value="UPF0114_bac"/>
</dbReference>
<evidence type="ECO:0000256" key="2">
    <source>
        <dbReference type="ARBA" id="ARBA00005774"/>
    </source>
</evidence>
<evidence type="ECO:0000256" key="5">
    <source>
        <dbReference type="ARBA" id="ARBA00022989"/>
    </source>
</evidence>
<evidence type="ECO:0000256" key="4">
    <source>
        <dbReference type="ARBA" id="ARBA00022692"/>
    </source>
</evidence>
<dbReference type="EMBL" id="CP036498">
    <property type="protein sequence ID" value="QUS37748.1"/>
    <property type="molecule type" value="Genomic_DNA"/>
</dbReference>
<dbReference type="NCBIfam" id="TIGR00645">
    <property type="entry name" value="HI0507"/>
    <property type="match status" value="1"/>
</dbReference>
<name>A0ABX8A2K0_9BRAD</name>
<feature type="transmembrane region" description="Helical" evidence="7">
    <location>
        <begin position="41"/>
        <end position="65"/>
    </location>
</feature>
<reference evidence="8 9" key="1">
    <citation type="submission" date="2019-02" db="EMBL/GenBank/DDBJ databases">
        <title>Emended description of the genus Rhodopseudomonas and description of Rhodopseudomonas albus sp. nov., a non-phototrophic, heavy-metal-tolerant bacterium isolated from garden soil.</title>
        <authorList>
            <person name="Bao Z."/>
            <person name="Cao W.W."/>
            <person name="Sato Y."/>
            <person name="Nishizawa T."/>
            <person name="Zhao J."/>
            <person name="Guo Y."/>
            <person name="Ohta H."/>
        </authorList>
    </citation>
    <scope>NUCLEOTIDE SEQUENCE [LARGE SCALE GENOMIC DNA]</scope>
    <source>
        <strain evidence="8 9">SK50-23</strain>
    </source>
</reference>
<evidence type="ECO:0000313" key="9">
    <source>
        <dbReference type="Proteomes" id="UP000682843"/>
    </source>
</evidence>
<keyword evidence="4 7" id="KW-0812">Transmembrane</keyword>
<dbReference type="Pfam" id="PF03350">
    <property type="entry name" value="UPF0114"/>
    <property type="match status" value="1"/>
</dbReference>
<gene>
    <name evidence="8" type="ORF">RPMA_01840</name>
</gene>
<comment type="similarity">
    <text evidence="2 7">Belongs to the UPF0114 family.</text>
</comment>
<sequence length="196" mass="22039">MSEPDQDKTEPAPRHQHPVLKGIELIIEHVLFNSRWLMAPFYLGLVIALVALLYKFVVSLVEFVVHTPTAKETDTILGVLSLIDLSLTGNLILIVVFSGYENFVSRIDPRNHPDWPEWMTKVDFAGLKQKLLASIVAISAIQVLKAFMNMDGVFEPQKLGWLAGIHLLFVVSALLLALSDRWNTDDHDGKADNKKR</sequence>
<evidence type="ECO:0000313" key="8">
    <source>
        <dbReference type="EMBL" id="QUS37748.1"/>
    </source>
</evidence>
<feature type="transmembrane region" description="Helical" evidence="7">
    <location>
        <begin position="159"/>
        <end position="178"/>
    </location>
</feature>
<evidence type="ECO:0000256" key="6">
    <source>
        <dbReference type="ARBA" id="ARBA00023136"/>
    </source>
</evidence>
<dbReference type="PANTHER" id="PTHR38596:SF1">
    <property type="entry name" value="UPF0114 PROTEIN YQHA"/>
    <property type="match status" value="1"/>
</dbReference>
<dbReference type="HAMAP" id="MF_00143">
    <property type="entry name" value="UPF0114"/>
    <property type="match status" value="1"/>
</dbReference>
<keyword evidence="5 7" id="KW-1133">Transmembrane helix</keyword>
<keyword evidence="6 7" id="KW-0472">Membrane</keyword>
<keyword evidence="3 7" id="KW-1003">Cell membrane</keyword>
<evidence type="ECO:0000256" key="3">
    <source>
        <dbReference type="ARBA" id="ARBA00022475"/>
    </source>
</evidence>
<evidence type="ECO:0000256" key="7">
    <source>
        <dbReference type="HAMAP-Rule" id="MF_00143"/>
    </source>
</evidence>